<accession>A0ABT0BXQ9</accession>
<dbReference type="InterPro" id="IPR005025">
    <property type="entry name" value="FMN_Rdtase-like_dom"/>
</dbReference>
<comment type="caution">
    <text evidence="4">The sequence shown here is derived from an EMBL/GenBank/DDBJ whole genome shotgun (WGS) entry which is preliminary data.</text>
</comment>
<dbReference type="PANTHER" id="PTHR43278:SF4">
    <property type="entry name" value="NAD(P)H-DEPENDENT FMN-CONTAINING OXIDOREDUCTASE YWQN-RELATED"/>
    <property type="match status" value="1"/>
</dbReference>
<keyword evidence="2" id="KW-0288">FMN</keyword>
<dbReference type="SUPFAM" id="SSF52218">
    <property type="entry name" value="Flavoproteins"/>
    <property type="match status" value="1"/>
</dbReference>
<keyword evidence="5" id="KW-1185">Reference proteome</keyword>
<dbReference type="InterPro" id="IPR051796">
    <property type="entry name" value="ISF_SsuE-like"/>
</dbReference>
<dbReference type="RefSeq" id="WP_243323301.1">
    <property type="nucleotide sequence ID" value="NZ_JAKZMM010000005.1"/>
</dbReference>
<evidence type="ECO:0000256" key="1">
    <source>
        <dbReference type="ARBA" id="ARBA00022630"/>
    </source>
</evidence>
<organism evidence="4 5">
    <name type="scientific">Parabacteroides faecalis</name>
    <dbReference type="NCBI Taxonomy" id="2924040"/>
    <lineage>
        <taxon>Bacteria</taxon>
        <taxon>Pseudomonadati</taxon>
        <taxon>Bacteroidota</taxon>
        <taxon>Bacteroidia</taxon>
        <taxon>Bacteroidales</taxon>
        <taxon>Tannerellaceae</taxon>
        <taxon>Parabacteroides</taxon>
    </lineage>
</organism>
<name>A0ABT0BXQ9_9BACT</name>
<dbReference type="InterPro" id="IPR029039">
    <property type="entry name" value="Flavoprotein-like_sf"/>
</dbReference>
<feature type="domain" description="NADPH-dependent FMN reductase-like" evidence="3">
    <location>
        <begin position="5"/>
        <end position="159"/>
    </location>
</feature>
<evidence type="ECO:0000313" key="5">
    <source>
        <dbReference type="Proteomes" id="UP001165444"/>
    </source>
</evidence>
<dbReference type="Proteomes" id="UP001165444">
    <property type="component" value="Unassembled WGS sequence"/>
</dbReference>
<evidence type="ECO:0000256" key="2">
    <source>
        <dbReference type="ARBA" id="ARBA00022643"/>
    </source>
</evidence>
<dbReference type="EMBL" id="JAKZMM010000005">
    <property type="protein sequence ID" value="MCJ2379517.1"/>
    <property type="molecule type" value="Genomic_DNA"/>
</dbReference>
<dbReference type="Pfam" id="PF03358">
    <property type="entry name" value="FMN_red"/>
    <property type="match status" value="1"/>
</dbReference>
<evidence type="ECO:0000259" key="3">
    <source>
        <dbReference type="Pfam" id="PF03358"/>
    </source>
</evidence>
<dbReference type="PANTHER" id="PTHR43278">
    <property type="entry name" value="NAD(P)H-DEPENDENT FMN-CONTAINING OXIDOREDUCTASE YWQN-RELATED"/>
    <property type="match status" value="1"/>
</dbReference>
<gene>
    <name evidence="4" type="ORF">MUN53_02655</name>
</gene>
<protein>
    <submittedName>
        <fullName evidence="4">Flavodoxin family protein</fullName>
    </submittedName>
</protein>
<sequence>MESLKVLLVNGSPHKEGCVYTALSEIAKTLKAEGIQSEIFWIGNQPLAGCIGCGTCIGKRCCFRKDIVNDFTALIDEYDGFVFGTPVHYSGASGSMTSFMDRVFFIDEFNGEHFAGKPAATIATCRRSGGTATLDQLNKYMADCNMPIVPSQYWNIVHGNNAEEVLNDEEGLQTMRVLARNMAWLLKCIQAGRKAGITFPEHGPHTMTNFIR</sequence>
<reference evidence="4 5" key="1">
    <citation type="submission" date="2022-03" db="EMBL/GenBank/DDBJ databases">
        <title>Parabacteroides sp. nov. isolated from swine feces.</title>
        <authorList>
            <person name="Bak J.E."/>
        </authorList>
    </citation>
    <scope>NUCLEOTIDE SEQUENCE [LARGE SCALE GENOMIC DNA]</scope>
    <source>
        <strain evidence="4 5">AGMB00274</strain>
    </source>
</reference>
<keyword evidence="1" id="KW-0285">Flavoprotein</keyword>
<proteinExistence type="predicted"/>
<evidence type="ECO:0000313" key="4">
    <source>
        <dbReference type="EMBL" id="MCJ2379517.1"/>
    </source>
</evidence>
<dbReference type="Gene3D" id="3.40.50.360">
    <property type="match status" value="1"/>
</dbReference>